<evidence type="ECO:0000313" key="5">
    <source>
        <dbReference type="Proteomes" id="UP001497457"/>
    </source>
</evidence>
<evidence type="ECO:0000259" key="2">
    <source>
        <dbReference type="SMART" id="SM00256"/>
    </source>
</evidence>
<protein>
    <recommendedName>
        <fullName evidence="2">F-box domain-containing protein</fullName>
    </recommendedName>
</protein>
<feature type="domain" description="F-box" evidence="2">
    <location>
        <begin position="14"/>
        <end position="54"/>
    </location>
</feature>
<dbReference type="Gene3D" id="1.20.1280.50">
    <property type="match status" value="1"/>
</dbReference>
<dbReference type="PANTHER" id="PTHR31672:SF2">
    <property type="entry name" value="F-BOX DOMAIN-CONTAINING PROTEIN"/>
    <property type="match status" value="1"/>
</dbReference>
<dbReference type="EMBL" id="OZ075119">
    <property type="protein sequence ID" value="CAL5096495.1"/>
    <property type="molecule type" value="Genomic_DNA"/>
</dbReference>
<keyword evidence="1" id="KW-0472">Membrane</keyword>
<dbReference type="SMART" id="SM00256">
    <property type="entry name" value="FBOX"/>
    <property type="match status" value="1"/>
</dbReference>
<dbReference type="EMBL" id="OZ075120">
    <property type="protein sequence ID" value="CAL4895119.1"/>
    <property type="molecule type" value="Genomic_DNA"/>
</dbReference>
<reference evidence="5" key="1">
    <citation type="submission" date="2024-06" db="EMBL/GenBank/DDBJ databases">
        <authorList>
            <person name="Ryan C."/>
        </authorList>
    </citation>
    <scope>NUCLEOTIDE SEQUENCE [LARGE SCALE GENOMIC DNA]</scope>
</reference>
<dbReference type="InterPro" id="IPR013187">
    <property type="entry name" value="F-box-assoc_dom_typ3"/>
</dbReference>
<feature type="transmembrane region" description="Helical" evidence="1">
    <location>
        <begin position="319"/>
        <end position="345"/>
    </location>
</feature>
<evidence type="ECO:0000256" key="1">
    <source>
        <dbReference type="SAM" id="Phobius"/>
    </source>
</evidence>
<accession>A0ABC8VQP0</accession>
<dbReference type="InterPro" id="IPR050796">
    <property type="entry name" value="SCF_F-box_component"/>
</dbReference>
<evidence type="ECO:0000313" key="4">
    <source>
        <dbReference type="EMBL" id="CAL5096495.1"/>
    </source>
</evidence>
<gene>
    <name evidence="4" type="ORF">URODEC1_LOCUS117103</name>
    <name evidence="3" type="ORF">URODEC1_LOCUS5853</name>
</gene>
<proteinExistence type="predicted"/>
<dbReference type="Pfam" id="PF08268">
    <property type="entry name" value="FBA_3"/>
    <property type="match status" value="1"/>
</dbReference>
<keyword evidence="1" id="KW-1133">Transmembrane helix</keyword>
<keyword evidence="1" id="KW-0812">Transmembrane</keyword>
<dbReference type="Proteomes" id="UP001497457">
    <property type="component" value="Chromosome 10rd"/>
</dbReference>
<dbReference type="AlphaFoldDB" id="A0ABC8VQP0"/>
<dbReference type="SUPFAM" id="SSF81383">
    <property type="entry name" value="F-box domain"/>
    <property type="match status" value="1"/>
</dbReference>
<sequence length="391" mass="42676">MEMVSGSGAGIHALCDDALVEILVRLPSESVLRCGAVCKSWRRIATAGSFLAAHAARSPREMITLAESWTLSAVPLSPGLDAADDGARRRYLCDPSQYDANGDWVDCSRVLASLDGLLVLQQRPGLYVVCNPTTRQWTNLPVLAPRPCAAASPCGFYRHGPSGEYRLLCHAEEHREPGSSEWKDYYYTLSAGAALPRRLAPAPAGHPGRRQIGYETPVAHRGTLYWLGTHPVATRTGMMLSFRTDSETFRLVSLPPAGNVSAAALLELDGALCCVATRGGTPLDIWALQDCDCVAERWTLRHRVVAPPLPPRGSYCRDFLVNMAISAGGGAILVGMTFSGVIRLYDPKDNRVKEMELRSTPRFLEFRESLVSHAFFQAPRCPELAPIKFPD</sequence>
<dbReference type="Pfam" id="PF12937">
    <property type="entry name" value="F-box-like"/>
    <property type="match status" value="1"/>
</dbReference>
<reference evidence="3 5" key="2">
    <citation type="submission" date="2024-10" db="EMBL/GenBank/DDBJ databases">
        <authorList>
            <person name="Ryan C."/>
        </authorList>
    </citation>
    <scope>NUCLEOTIDE SEQUENCE [LARGE SCALE GENOMIC DNA]</scope>
</reference>
<keyword evidence="5" id="KW-1185">Reference proteome</keyword>
<dbReference type="InterPro" id="IPR036047">
    <property type="entry name" value="F-box-like_dom_sf"/>
</dbReference>
<evidence type="ECO:0000313" key="3">
    <source>
        <dbReference type="EMBL" id="CAL4895119.1"/>
    </source>
</evidence>
<dbReference type="Proteomes" id="UP001497457">
    <property type="component" value="Chromosome 9rd"/>
</dbReference>
<dbReference type="InterPro" id="IPR017451">
    <property type="entry name" value="F-box-assoc_interact_dom"/>
</dbReference>
<name>A0ABC8VQP0_9POAL</name>
<dbReference type="InterPro" id="IPR001810">
    <property type="entry name" value="F-box_dom"/>
</dbReference>
<dbReference type="NCBIfam" id="TIGR01640">
    <property type="entry name" value="F_box_assoc_1"/>
    <property type="match status" value="1"/>
</dbReference>
<dbReference type="PANTHER" id="PTHR31672">
    <property type="entry name" value="BNACNNG10540D PROTEIN"/>
    <property type="match status" value="1"/>
</dbReference>
<organism evidence="3 5">
    <name type="scientific">Urochloa decumbens</name>
    <dbReference type="NCBI Taxonomy" id="240449"/>
    <lineage>
        <taxon>Eukaryota</taxon>
        <taxon>Viridiplantae</taxon>
        <taxon>Streptophyta</taxon>
        <taxon>Embryophyta</taxon>
        <taxon>Tracheophyta</taxon>
        <taxon>Spermatophyta</taxon>
        <taxon>Magnoliopsida</taxon>
        <taxon>Liliopsida</taxon>
        <taxon>Poales</taxon>
        <taxon>Poaceae</taxon>
        <taxon>PACMAD clade</taxon>
        <taxon>Panicoideae</taxon>
        <taxon>Panicodae</taxon>
        <taxon>Paniceae</taxon>
        <taxon>Melinidinae</taxon>
        <taxon>Urochloa</taxon>
    </lineage>
</organism>